<name>A0A6G1H623_9PEZI</name>
<dbReference type="Pfam" id="PF04082">
    <property type="entry name" value="Fungal_trans"/>
    <property type="match status" value="1"/>
</dbReference>
<evidence type="ECO:0000256" key="7">
    <source>
        <dbReference type="ARBA" id="ARBA00023242"/>
    </source>
</evidence>
<dbReference type="AlphaFoldDB" id="A0A6G1H623"/>
<dbReference type="GO" id="GO:0006351">
    <property type="term" value="P:DNA-templated transcription"/>
    <property type="evidence" value="ECO:0007669"/>
    <property type="project" value="InterPro"/>
</dbReference>
<dbReference type="GO" id="GO:0005634">
    <property type="term" value="C:nucleus"/>
    <property type="evidence" value="ECO:0007669"/>
    <property type="project" value="UniProtKB-SubCell"/>
</dbReference>
<evidence type="ECO:0000259" key="9">
    <source>
        <dbReference type="SMART" id="SM00906"/>
    </source>
</evidence>
<dbReference type="GO" id="GO:0043565">
    <property type="term" value="F:sequence-specific DNA binding"/>
    <property type="evidence" value="ECO:0007669"/>
    <property type="project" value="TreeGrafter"/>
</dbReference>
<dbReference type="Gene3D" id="4.10.240.10">
    <property type="entry name" value="Zn(2)-C6 fungal-type DNA-binding domain"/>
    <property type="match status" value="1"/>
</dbReference>
<gene>
    <name evidence="10" type="ORF">K402DRAFT_419268</name>
</gene>
<keyword evidence="7" id="KW-0539">Nucleus</keyword>
<sequence length="677" mass="76200">MRYPNCSNCENALVPCLTYHSGKQAEIPRNYVSNLEAQVEKLAKELQELRTHPQTHAQRVSQGPPSSTDPTSPAAGLTPFSSGRPEAPDENPAESSYIQDVVKSVTTVVNEPSRQPRFLGQSSAITLARLVMAAIRTDKLPSSPLSSDQSSYEPVAPALAVETSLPPRNAANQLVDVYFQYRTPHMPIIGRPQVEEALESAYRSMGGQQPLDRFVEKDIFTTYMVFAIALCDITDPSGRGRPVQNESCFRSALGWIERVLTYSKSDLETLRTILLIVQFVTLCPSSGSLWHLTGTALRLCIDIGLHWETEEQTLRMDPDLLHERRRLWYITYQFDRVLSITLGRPFGITDESMRVPLPNPWTSSRRGPGRELHEFDIHNQRCHNHLFTLSKLESEVKHVLNSQSWALKIANPKVNYSAWIQDIQPRLQEWYSTVPQIKEAHPSSIFASQAYWDGIYNNAILLLYRPHSSVLHTSQEALLIFFEASCKVISSLKTLQREGKVEVLWKGVHHLFMAGLGVIYCLWHSKEIRDRNPIRISISTLQSCASTLSAMSETFPGASGCRDVFDTLSSATVDWLVTIDAEEERQNRYDFEKQMQDLLQNLQPPQPGMVAATEDSVAGVDDMMTILSRDNFAFSEMLNSAAQWPVDQEIDLQNFNFGDVGMDMTEPGVNTASYMAQ</sequence>
<dbReference type="PANTHER" id="PTHR47782:SF1">
    <property type="entry name" value="PYRIMIDINE PATHWAY REGULATORY PROTEIN 1"/>
    <property type="match status" value="1"/>
</dbReference>
<keyword evidence="11" id="KW-1185">Reference proteome</keyword>
<dbReference type="OrthoDB" id="2399539at2759"/>
<organism evidence="10 11">
    <name type="scientific">Aulographum hederae CBS 113979</name>
    <dbReference type="NCBI Taxonomy" id="1176131"/>
    <lineage>
        <taxon>Eukaryota</taxon>
        <taxon>Fungi</taxon>
        <taxon>Dikarya</taxon>
        <taxon>Ascomycota</taxon>
        <taxon>Pezizomycotina</taxon>
        <taxon>Dothideomycetes</taxon>
        <taxon>Pleosporomycetidae</taxon>
        <taxon>Aulographales</taxon>
        <taxon>Aulographaceae</taxon>
    </lineage>
</organism>
<feature type="domain" description="Xylanolytic transcriptional activator regulatory" evidence="9">
    <location>
        <begin position="289"/>
        <end position="364"/>
    </location>
</feature>
<evidence type="ECO:0000313" key="10">
    <source>
        <dbReference type="EMBL" id="KAF1988408.1"/>
    </source>
</evidence>
<dbReference type="PANTHER" id="PTHR47782">
    <property type="entry name" value="ZN(II)2CYS6 TRANSCRIPTION FACTOR (EUROFUNG)-RELATED"/>
    <property type="match status" value="1"/>
</dbReference>
<protein>
    <recommendedName>
        <fullName evidence="9">Xylanolytic transcriptional activator regulatory domain-containing protein</fullName>
    </recommendedName>
</protein>
<dbReference type="InterPro" id="IPR052202">
    <property type="entry name" value="Yeast_MetPath_Reg"/>
</dbReference>
<feature type="region of interest" description="Disordered" evidence="8">
    <location>
        <begin position="51"/>
        <end position="96"/>
    </location>
</feature>
<evidence type="ECO:0000256" key="5">
    <source>
        <dbReference type="ARBA" id="ARBA00023125"/>
    </source>
</evidence>
<dbReference type="GO" id="GO:0008270">
    <property type="term" value="F:zinc ion binding"/>
    <property type="evidence" value="ECO:0007669"/>
    <property type="project" value="InterPro"/>
</dbReference>
<proteinExistence type="predicted"/>
<keyword evidence="4" id="KW-0805">Transcription regulation</keyword>
<dbReference type="InterPro" id="IPR036864">
    <property type="entry name" value="Zn2-C6_fun-type_DNA-bd_sf"/>
</dbReference>
<keyword evidence="3" id="KW-0862">Zinc</keyword>
<dbReference type="CDD" id="cd12148">
    <property type="entry name" value="fungal_TF_MHR"/>
    <property type="match status" value="1"/>
</dbReference>
<dbReference type="GO" id="GO:0000981">
    <property type="term" value="F:DNA-binding transcription factor activity, RNA polymerase II-specific"/>
    <property type="evidence" value="ECO:0007669"/>
    <property type="project" value="InterPro"/>
</dbReference>
<evidence type="ECO:0000256" key="8">
    <source>
        <dbReference type="SAM" id="MobiDB-lite"/>
    </source>
</evidence>
<feature type="compositionally biased region" description="Low complexity" evidence="8">
    <location>
        <begin position="61"/>
        <end position="76"/>
    </location>
</feature>
<reference evidence="10" key="1">
    <citation type="journal article" date="2020" name="Stud. Mycol.">
        <title>101 Dothideomycetes genomes: a test case for predicting lifestyles and emergence of pathogens.</title>
        <authorList>
            <person name="Haridas S."/>
            <person name="Albert R."/>
            <person name="Binder M."/>
            <person name="Bloem J."/>
            <person name="Labutti K."/>
            <person name="Salamov A."/>
            <person name="Andreopoulos B."/>
            <person name="Baker S."/>
            <person name="Barry K."/>
            <person name="Bills G."/>
            <person name="Bluhm B."/>
            <person name="Cannon C."/>
            <person name="Castanera R."/>
            <person name="Culley D."/>
            <person name="Daum C."/>
            <person name="Ezra D."/>
            <person name="Gonzalez J."/>
            <person name="Henrissat B."/>
            <person name="Kuo A."/>
            <person name="Liang C."/>
            <person name="Lipzen A."/>
            <person name="Lutzoni F."/>
            <person name="Magnuson J."/>
            <person name="Mondo S."/>
            <person name="Nolan M."/>
            <person name="Ohm R."/>
            <person name="Pangilinan J."/>
            <person name="Park H.-J."/>
            <person name="Ramirez L."/>
            <person name="Alfaro M."/>
            <person name="Sun H."/>
            <person name="Tritt A."/>
            <person name="Yoshinaga Y."/>
            <person name="Zwiers L.-H."/>
            <person name="Turgeon B."/>
            <person name="Goodwin S."/>
            <person name="Spatafora J."/>
            <person name="Crous P."/>
            <person name="Grigoriev I."/>
        </authorList>
    </citation>
    <scope>NUCLEOTIDE SEQUENCE</scope>
    <source>
        <strain evidence="10">CBS 113979</strain>
    </source>
</reference>
<evidence type="ECO:0000256" key="1">
    <source>
        <dbReference type="ARBA" id="ARBA00004123"/>
    </source>
</evidence>
<dbReference type="EMBL" id="ML977148">
    <property type="protein sequence ID" value="KAF1988408.1"/>
    <property type="molecule type" value="Genomic_DNA"/>
</dbReference>
<keyword evidence="5" id="KW-0238">DNA-binding</keyword>
<dbReference type="GO" id="GO:0045944">
    <property type="term" value="P:positive regulation of transcription by RNA polymerase II"/>
    <property type="evidence" value="ECO:0007669"/>
    <property type="project" value="TreeGrafter"/>
</dbReference>
<keyword evidence="2" id="KW-0479">Metal-binding</keyword>
<evidence type="ECO:0000256" key="3">
    <source>
        <dbReference type="ARBA" id="ARBA00022833"/>
    </source>
</evidence>
<evidence type="ECO:0000256" key="2">
    <source>
        <dbReference type="ARBA" id="ARBA00022723"/>
    </source>
</evidence>
<dbReference type="Proteomes" id="UP000800041">
    <property type="component" value="Unassembled WGS sequence"/>
</dbReference>
<comment type="subcellular location">
    <subcellularLocation>
        <location evidence="1">Nucleus</location>
    </subcellularLocation>
</comment>
<evidence type="ECO:0000313" key="11">
    <source>
        <dbReference type="Proteomes" id="UP000800041"/>
    </source>
</evidence>
<evidence type="ECO:0000256" key="6">
    <source>
        <dbReference type="ARBA" id="ARBA00023163"/>
    </source>
</evidence>
<dbReference type="InterPro" id="IPR007219">
    <property type="entry name" value="XnlR_reg_dom"/>
</dbReference>
<evidence type="ECO:0000256" key="4">
    <source>
        <dbReference type="ARBA" id="ARBA00023015"/>
    </source>
</evidence>
<accession>A0A6G1H623</accession>
<dbReference type="SMART" id="SM00906">
    <property type="entry name" value="Fungal_trans"/>
    <property type="match status" value="1"/>
</dbReference>
<keyword evidence="6" id="KW-0804">Transcription</keyword>